<feature type="compositionally biased region" description="Low complexity" evidence="1">
    <location>
        <begin position="833"/>
        <end position="849"/>
    </location>
</feature>
<dbReference type="EMBL" id="FUEG01000002">
    <property type="protein sequence ID" value="SJL00550.1"/>
    <property type="molecule type" value="Genomic_DNA"/>
</dbReference>
<dbReference type="Gene3D" id="2.60.120.650">
    <property type="entry name" value="Cupin"/>
    <property type="match status" value="1"/>
</dbReference>
<dbReference type="Pfam" id="PF02373">
    <property type="entry name" value="JmjC"/>
    <property type="match status" value="1"/>
</dbReference>
<dbReference type="InterPro" id="IPR003347">
    <property type="entry name" value="JmjC_dom"/>
</dbReference>
<feature type="compositionally biased region" description="Polar residues" evidence="1">
    <location>
        <begin position="892"/>
        <end position="902"/>
    </location>
</feature>
<evidence type="ECO:0000256" key="1">
    <source>
        <dbReference type="SAM" id="MobiDB-lite"/>
    </source>
</evidence>
<feature type="domain" description="JmjC" evidence="2">
    <location>
        <begin position="217"/>
        <end position="367"/>
    </location>
</feature>
<keyword evidence="4" id="KW-1185">Reference proteome</keyword>
<feature type="compositionally biased region" description="Low complexity" evidence="1">
    <location>
        <begin position="806"/>
        <end position="819"/>
    </location>
</feature>
<dbReference type="PROSITE" id="PS51184">
    <property type="entry name" value="JMJC"/>
    <property type="match status" value="1"/>
</dbReference>
<organism evidence="3 4">
    <name type="scientific">Armillaria ostoyae</name>
    <name type="common">Armillaria root rot fungus</name>
    <dbReference type="NCBI Taxonomy" id="47428"/>
    <lineage>
        <taxon>Eukaryota</taxon>
        <taxon>Fungi</taxon>
        <taxon>Dikarya</taxon>
        <taxon>Basidiomycota</taxon>
        <taxon>Agaricomycotina</taxon>
        <taxon>Agaricomycetes</taxon>
        <taxon>Agaricomycetidae</taxon>
        <taxon>Agaricales</taxon>
        <taxon>Marasmiineae</taxon>
        <taxon>Physalacriaceae</taxon>
        <taxon>Armillaria</taxon>
    </lineage>
</organism>
<feature type="region of interest" description="Disordered" evidence="1">
    <location>
        <begin position="713"/>
        <end position="764"/>
    </location>
</feature>
<dbReference type="Proteomes" id="UP000219338">
    <property type="component" value="Unassembled WGS sequence"/>
</dbReference>
<feature type="compositionally biased region" description="Low complexity" evidence="1">
    <location>
        <begin position="737"/>
        <end position="746"/>
    </location>
</feature>
<dbReference type="OrthoDB" id="298344at2759"/>
<feature type="compositionally biased region" description="Pro residues" evidence="1">
    <location>
        <begin position="1291"/>
        <end position="1308"/>
    </location>
</feature>
<dbReference type="SMART" id="SM00558">
    <property type="entry name" value="JmjC"/>
    <property type="match status" value="1"/>
</dbReference>
<feature type="compositionally biased region" description="Low complexity" evidence="1">
    <location>
        <begin position="713"/>
        <end position="722"/>
    </location>
</feature>
<feature type="compositionally biased region" description="Polar residues" evidence="1">
    <location>
        <begin position="1004"/>
        <end position="1018"/>
    </location>
</feature>
<protein>
    <recommendedName>
        <fullName evidence="2">JmjC domain-containing protein</fullName>
    </recommendedName>
</protein>
<feature type="compositionally biased region" description="Polar residues" evidence="1">
    <location>
        <begin position="1204"/>
        <end position="1214"/>
    </location>
</feature>
<feature type="compositionally biased region" description="Polar residues" evidence="1">
    <location>
        <begin position="973"/>
        <end position="984"/>
    </location>
</feature>
<sequence length="1333" mass="147443">MGSCEEIRRRVMAHQPQWGDPPSPRTWDRSCPDSKSSTSPRAQAALSCSDCSDASTGTASTKMGTIAKMRPDCHKVSFTTKDWSLEGLLKKGERFFPVPRVSAVDGQSEPLQETLLRYDKDTIPLVVEDWHKHPNWLGQKFNLEWLREHGKKDIAVRNIHDWSDHTVSLEQFTKHCRSASRFVAPGETVRWYGKDAECPADWDEWLHKSGVIPSRLLPNDSRNYLTKLPKSATVETLMCYLGIGETFTPCHKDLCASSGHNLMCYTENDGSSFWFMTKGSDALEVAEYFRALKQELDHEMHVVTIEELARAPFDVYITQQKLGDLVLVPPRSCHQVVNYGGITIKTSWSRMTLKGLAVALHHELAMYQRVCRRETYRIKSTIYHALHRSRIELEDLIRGDRSRRTNVVANRLSTLLRLFDYILTNECPPENIQIPTISETSGCDENDEDVHVVCDFCGADAFQSFFECHTCVPSNSESSASATHGNGYAICPACYSEGRSCRCETMKAVQCRPFKVLVQERQKTIKVLRDCEALEPSPRFDFEQEKKLFSDDRSGVFRAACVLADQRRQADARTCSIPSKSSHIVPSTWALYCRKCHSARCYLHLATNFHMHSVEALLLHDKDRENSSYHQRHVLLRNSYGSKLPAFLRATENGTVPDASMRSVYNASTFDRCKPMNPTFMKLGWYDRRADIVMINNDSIERGADAPERIEESPLSLLSSDSGPAANSPPIRGTLHSSSNGESSSSKTCRNDKPIQSKKRKHDFNIMIPTLSSLKLQPEMFVIMSSSSKATDTGPGGNYPPQNDHSSALQASQSISSKLSTKRTSVLTKAGPRSSSTINQSSRSTSTTRKGNQQMHAGRPATNPSAPMVSSPPADLSRSTVPAKRGAKPSPSVDQPSRSNGPKASGSKPPRYRFKSKETVPGTSSSESEDEGRPPKKARLGLPSPSQRDILKTLTFKKKPSPASENKGKPPHSSGTEQNPTFQSLADAYNSLCDSETPEAARRSVSNSNAISQASVTEGSRGGSPSLGSQPPDTEAPSNSGHSDNAPTQTSTQQTHAGVGTLGPSSTTPSSHVDVPMVDGTRSQADLQQEGASAPRISSNAPAPYNDMQFSSAMNITEGITQIVVAVIQQMQAGVVPVNPGTSPQETNLNGHVSRFGPPSNVREENSTPPFNHQYQYHPSNRGRGRPWVPYPRNAQYHPRFDQPQPNSNFSSHGNPRYRNRGGFQTHSYHHHWYHPYDESPHEEAREAYVDNTDLFVISSEPFWRVPSSSTATGTSPPPKVSATNPSTQIVPPPGAVAQPPPPPPSPPVHIRVRSPSPTQDWEENYADIMSNL</sequence>
<proteinExistence type="predicted"/>
<feature type="region of interest" description="Disordered" evidence="1">
    <location>
        <begin position="1200"/>
        <end position="1222"/>
    </location>
</feature>
<dbReference type="SUPFAM" id="SSF51197">
    <property type="entry name" value="Clavaminate synthase-like"/>
    <property type="match status" value="1"/>
</dbReference>
<dbReference type="STRING" id="47428.A0A284QVP7"/>
<evidence type="ECO:0000259" key="2">
    <source>
        <dbReference type="PROSITE" id="PS51184"/>
    </source>
</evidence>
<accession>A0A284QVP7</accession>
<feature type="region of interest" description="Disordered" evidence="1">
    <location>
        <begin position="1266"/>
        <end position="1333"/>
    </location>
</feature>
<feature type="compositionally biased region" description="Polar residues" evidence="1">
    <location>
        <begin position="1026"/>
        <end position="1056"/>
    </location>
</feature>
<evidence type="ECO:0000313" key="3">
    <source>
        <dbReference type="EMBL" id="SJL00550.1"/>
    </source>
</evidence>
<reference evidence="4" key="1">
    <citation type="journal article" date="2017" name="Nat. Ecol. Evol.">
        <title>Genome expansion and lineage-specific genetic innovations in the forest pathogenic fungi Armillaria.</title>
        <authorList>
            <person name="Sipos G."/>
            <person name="Prasanna A.N."/>
            <person name="Walter M.C."/>
            <person name="O'Connor E."/>
            <person name="Balint B."/>
            <person name="Krizsan K."/>
            <person name="Kiss B."/>
            <person name="Hess J."/>
            <person name="Varga T."/>
            <person name="Slot J."/>
            <person name="Riley R."/>
            <person name="Boka B."/>
            <person name="Rigling D."/>
            <person name="Barry K."/>
            <person name="Lee J."/>
            <person name="Mihaltcheva S."/>
            <person name="LaButti K."/>
            <person name="Lipzen A."/>
            <person name="Waldron R."/>
            <person name="Moloney N.M."/>
            <person name="Sperisen C."/>
            <person name="Kredics L."/>
            <person name="Vagvoelgyi C."/>
            <person name="Patrignani A."/>
            <person name="Fitzpatrick D."/>
            <person name="Nagy I."/>
            <person name="Doyle S."/>
            <person name="Anderson J.B."/>
            <person name="Grigoriev I.V."/>
            <person name="Gueldener U."/>
            <person name="Muensterkoetter M."/>
            <person name="Nagy L.G."/>
        </authorList>
    </citation>
    <scope>NUCLEOTIDE SEQUENCE [LARGE SCALE GENOMIC DNA]</scope>
    <source>
        <strain evidence="4">C18/9</strain>
    </source>
</reference>
<gene>
    <name evidence="3" type="ORF">ARMOST_03863</name>
</gene>
<feature type="region of interest" description="Disordered" evidence="1">
    <location>
        <begin position="1"/>
        <end position="42"/>
    </location>
</feature>
<evidence type="ECO:0000313" key="4">
    <source>
        <dbReference type="Proteomes" id="UP000219338"/>
    </source>
</evidence>
<feature type="region of interest" description="Disordered" evidence="1">
    <location>
        <begin position="787"/>
        <end position="1079"/>
    </location>
</feature>
<name>A0A284QVP7_ARMOS</name>